<dbReference type="PANTHER" id="PTHR41244">
    <property type="entry name" value="RHAMNAN SYNTHESIS F"/>
    <property type="match status" value="1"/>
</dbReference>
<gene>
    <name evidence="1" type="ordered locus">CCNA_00669</name>
</gene>
<sequence>MSRLPPGLKTGRDVSVTGVDAAGRTVLTARDGDPQMVWTPTREERKALRAAKAVRIDVKLEAVEGKLVGPALYADWGDGFSEDSYARLKAGPDGWFASLPARSFQLNGVRLDPSEGACAFTVEALTVTRIGDLGRDPRGLRGAAIQALKPMLGPLRGPAGAAWRRGRALLAKGRVARPAGRDEGAVGATYAHAIAVSRNLRSPHYAAPIAAPITLPAEAPKVVAFYLPQFHPFPENDTWWGKGFTEWTNVSKAQPQFLGHYQPRLPADLGFYDLRQREVLAQQVDLAKGAGVHAFCFHYYWFAGKRLLERPLDLFLNDPSLDLPFALCWANENWTRRWDGDESDILMGQEHSPQDDRAVFEDLARYMRDPRYLRVSGKPLLLLYRPEILPDAKATTERWRDQARAMGLGELHLLCTTAFGFQDYAGHGFDGIVDFPPHAIVEGEITNRVTPLHAGFTGKVYDYPAVARHKLDELEQVPAAFVPGVMPGWDNQARKPWAGVAFHNADPESYFGWLSGALKHAEARHPKGEALVFVNAWNEWGEGAYLEPDRWFGHGYLHATRTALSAWLPRLTNAHPIIAEAQSQFAKRADAVTLLHLFYPELIDWFAERLAATADVLDLMITVPETWSEADLARARAAFPTAHLAIAENRGRDIRPFVETLRRARALGYSVFCKLHSKRSPHQAKGDQWRTTLVEGLLGGEAAALALRAFAQDPKLGLLAAAGARMRIGDPDVMDNNRAEADRLSAHMGLKPRPETPFAAGSMFWGRTEAFAPLTDLSDDEIAFGPELGRVDGTTAHAIERLTAAIVERAGYRASFEL</sequence>
<organism evidence="1 2">
    <name type="scientific">Caulobacter vibrioides (strain NA1000 / CB15N)</name>
    <name type="common">Caulobacter crescentus</name>
    <dbReference type="NCBI Taxonomy" id="565050"/>
    <lineage>
        <taxon>Bacteria</taxon>
        <taxon>Pseudomonadati</taxon>
        <taxon>Pseudomonadota</taxon>
        <taxon>Alphaproteobacteria</taxon>
        <taxon>Caulobacterales</taxon>
        <taxon>Caulobacteraceae</taxon>
        <taxon>Caulobacter</taxon>
    </lineage>
</organism>
<dbReference type="PANTHER" id="PTHR41244:SF1">
    <property type="entry name" value="GLYCOSYLTRANSFERASE"/>
    <property type="match status" value="1"/>
</dbReference>
<dbReference type="KEGG" id="ccs:CCNA_00669"/>
<dbReference type="Gene3D" id="3.20.20.80">
    <property type="entry name" value="Glycosidases"/>
    <property type="match status" value="1"/>
</dbReference>
<dbReference type="RefSeq" id="YP_002516042.1">
    <property type="nucleotide sequence ID" value="NC_011916.1"/>
</dbReference>
<keyword evidence="2" id="KW-1185">Reference proteome</keyword>
<dbReference type="OrthoDB" id="9816424at2"/>
<evidence type="ECO:0000313" key="2">
    <source>
        <dbReference type="Proteomes" id="UP000001364"/>
    </source>
</evidence>
<dbReference type="RefSeq" id="WP_010918519.1">
    <property type="nucleotide sequence ID" value="NC_011916.1"/>
</dbReference>
<dbReference type="EMBL" id="CP001340">
    <property type="protein sequence ID" value="ACL94134.1"/>
    <property type="molecule type" value="Genomic_DNA"/>
</dbReference>
<protein>
    <submittedName>
        <fullName evidence="1">Glycosyltransferase family 99 protein WbsX</fullName>
    </submittedName>
</protein>
<dbReference type="GeneID" id="7330476"/>
<dbReference type="AlphaFoldDB" id="A0A0H3C4C1"/>
<accession>A0A0H3C4C1</accession>
<dbReference type="Proteomes" id="UP000001364">
    <property type="component" value="Chromosome"/>
</dbReference>
<evidence type="ECO:0000313" key="1">
    <source>
        <dbReference type="EMBL" id="ACL94134.1"/>
    </source>
</evidence>
<proteinExistence type="predicted"/>
<dbReference type="InterPro" id="IPR032719">
    <property type="entry name" value="WbsX"/>
</dbReference>
<name>A0A0H3C4C1_CAUVN</name>
<dbReference type="PATRIC" id="fig|565050.3.peg.660"/>
<dbReference type="Pfam" id="PF05045">
    <property type="entry name" value="RgpF"/>
    <property type="match status" value="1"/>
</dbReference>
<reference evidence="1 2" key="1">
    <citation type="journal article" date="2010" name="J. Bacteriol.">
        <title>The genetic basis of laboratory adaptation in Caulobacter crescentus.</title>
        <authorList>
            <person name="Marks M.E."/>
            <person name="Castro-Rojas C.M."/>
            <person name="Teiling C."/>
            <person name="Du L."/>
            <person name="Kapatral V."/>
            <person name="Walunas T.L."/>
            <person name="Crosson S."/>
        </authorList>
    </citation>
    <scope>NUCLEOTIDE SEQUENCE [LARGE SCALE GENOMIC DNA]</scope>
    <source>
        <strain evidence="2">NA1000 / CB15N</strain>
    </source>
</reference>
<dbReference type="CDD" id="cd11579">
    <property type="entry name" value="Glyco_tran_WbsX"/>
    <property type="match status" value="1"/>
</dbReference>
<dbReference type="InterPro" id="IPR007739">
    <property type="entry name" value="RgpF"/>
</dbReference>
<dbReference type="HOGENOM" id="CLU_018279_0_0_5"/>
<dbReference type="Pfam" id="PF14307">
    <property type="entry name" value="Glyco_tran_WbsX"/>
    <property type="match status" value="1"/>
</dbReference>